<name>T1IZJ6_STRMM</name>
<dbReference type="FunFam" id="3.30.230.130:FF:000004">
    <property type="entry name" value="Cullin 5"/>
    <property type="match status" value="1"/>
</dbReference>
<dbReference type="OMA" id="RINMIGR"/>
<dbReference type="SUPFAM" id="SSF46785">
    <property type="entry name" value="Winged helix' DNA-binding domain"/>
    <property type="match status" value="1"/>
</dbReference>
<feature type="domain" description="Cullin family profile" evidence="9">
    <location>
        <begin position="257"/>
        <end position="488"/>
    </location>
</feature>
<evidence type="ECO:0000313" key="10">
    <source>
        <dbReference type="EnsemblMetazoa" id="SMAR006671-PA"/>
    </source>
</evidence>
<protein>
    <recommendedName>
        <fullName evidence="6">Cullin-5</fullName>
    </recommendedName>
</protein>
<evidence type="ECO:0000256" key="4">
    <source>
        <dbReference type="ARBA" id="ARBA00022786"/>
    </source>
</evidence>
<dbReference type="InterPro" id="IPR045093">
    <property type="entry name" value="Cullin"/>
</dbReference>
<dbReference type="InterPro" id="IPR001373">
    <property type="entry name" value="Cullin_N"/>
</dbReference>
<reference evidence="11" key="1">
    <citation type="submission" date="2011-05" db="EMBL/GenBank/DDBJ databases">
        <authorList>
            <person name="Richards S.R."/>
            <person name="Qu J."/>
            <person name="Jiang H."/>
            <person name="Jhangiani S.N."/>
            <person name="Agravi P."/>
            <person name="Goodspeed R."/>
            <person name="Gross S."/>
            <person name="Mandapat C."/>
            <person name="Jackson L."/>
            <person name="Mathew T."/>
            <person name="Pu L."/>
            <person name="Thornton R."/>
            <person name="Saada N."/>
            <person name="Wilczek-Boney K.B."/>
            <person name="Lee S."/>
            <person name="Kovar C."/>
            <person name="Wu Y."/>
            <person name="Scherer S.E."/>
            <person name="Worley K.C."/>
            <person name="Muzny D.M."/>
            <person name="Gibbs R."/>
        </authorList>
    </citation>
    <scope>NUCLEOTIDE SEQUENCE</scope>
    <source>
        <strain evidence="11">Brora</strain>
    </source>
</reference>
<evidence type="ECO:0000313" key="11">
    <source>
        <dbReference type="Proteomes" id="UP000014500"/>
    </source>
</evidence>
<dbReference type="SUPFAM" id="SSF74788">
    <property type="entry name" value="Cullin repeat-like"/>
    <property type="match status" value="1"/>
</dbReference>
<dbReference type="InterPro" id="IPR016157">
    <property type="entry name" value="Cullin_CS"/>
</dbReference>
<keyword evidence="3" id="KW-1017">Isopeptide bond</keyword>
<keyword evidence="5" id="KW-0832">Ubl conjugation</keyword>
<dbReference type="Gene3D" id="1.20.1310.10">
    <property type="entry name" value="Cullin Repeats"/>
    <property type="match status" value="3"/>
</dbReference>
<dbReference type="AlphaFoldDB" id="T1IZJ6"/>
<dbReference type="EMBL" id="JH431717">
    <property type="status" value="NOT_ANNOTATED_CDS"/>
    <property type="molecule type" value="Genomic_DNA"/>
</dbReference>
<evidence type="ECO:0000259" key="9">
    <source>
        <dbReference type="PROSITE" id="PS50069"/>
    </source>
</evidence>
<dbReference type="InterPro" id="IPR019559">
    <property type="entry name" value="Cullin_neddylation_domain"/>
</dbReference>
<dbReference type="STRING" id="126957.T1IZJ6"/>
<dbReference type="FunFam" id="1.20.1310.10:FF:000009">
    <property type="entry name" value="Cullin 5"/>
    <property type="match status" value="1"/>
</dbReference>
<dbReference type="HOGENOM" id="CLU_004747_5_0_1"/>
<comment type="similarity">
    <text evidence="2 7 8">Belongs to the cullin family.</text>
</comment>
<comment type="pathway">
    <text evidence="1">Protein modification; protein ubiquitination.</text>
</comment>
<dbReference type="PhylomeDB" id="T1IZJ6"/>
<keyword evidence="11" id="KW-1185">Reference proteome</keyword>
<dbReference type="GO" id="GO:0031625">
    <property type="term" value="F:ubiquitin protein ligase binding"/>
    <property type="evidence" value="ECO:0007669"/>
    <property type="project" value="InterPro"/>
</dbReference>
<keyword evidence="4" id="KW-0833">Ubl conjugation pathway</keyword>
<dbReference type="Pfam" id="PF26557">
    <property type="entry name" value="Cullin_AB"/>
    <property type="match status" value="1"/>
</dbReference>
<evidence type="ECO:0000256" key="5">
    <source>
        <dbReference type="ARBA" id="ARBA00022843"/>
    </source>
</evidence>
<dbReference type="InterPro" id="IPR016158">
    <property type="entry name" value="Cullin_homology"/>
</dbReference>
<dbReference type="EnsemblMetazoa" id="SMAR006671-RA">
    <property type="protein sequence ID" value="SMAR006671-PA"/>
    <property type="gene ID" value="SMAR006671"/>
</dbReference>
<dbReference type="PROSITE" id="PS01256">
    <property type="entry name" value="CULLIN_1"/>
    <property type="match status" value="1"/>
</dbReference>
<dbReference type="InterPro" id="IPR059120">
    <property type="entry name" value="Cullin-like_AB"/>
</dbReference>
<dbReference type="eggNOG" id="KOG2285">
    <property type="taxonomic scope" value="Eukaryota"/>
</dbReference>
<dbReference type="SUPFAM" id="SSF75632">
    <property type="entry name" value="Cullin homology domain"/>
    <property type="match status" value="1"/>
</dbReference>
<dbReference type="PROSITE" id="PS50069">
    <property type="entry name" value="CULLIN_2"/>
    <property type="match status" value="1"/>
</dbReference>
<evidence type="ECO:0000256" key="1">
    <source>
        <dbReference type="ARBA" id="ARBA00004906"/>
    </source>
</evidence>
<dbReference type="Gene3D" id="3.30.230.130">
    <property type="entry name" value="Cullin, Chain C, Domain 2"/>
    <property type="match status" value="1"/>
</dbReference>
<dbReference type="FunFam" id="1.20.1310.10:FF:000014">
    <property type="entry name" value="Cullin 5"/>
    <property type="match status" value="1"/>
</dbReference>
<dbReference type="GO" id="GO:0031461">
    <property type="term" value="C:cullin-RING ubiquitin ligase complex"/>
    <property type="evidence" value="ECO:0007669"/>
    <property type="project" value="InterPro"/>
</dbReference>
<evidence type="ECO:0000256" key="8">
    <source>
        <dbReference type="RuleBase" id="RU003829"/>
    </source>
</evidence>
<dbReference type="PANTHER" id="PTHR11932">
    <property type="entry name" value="CULLIN"/>
    <property type="match status" value="1"/>
</dbReference>
<reference evidence="10" key="2">
    <citation type="submission" date="2015-02" db="UniProtKB">
        <authorList>
            <consortium name="EnsemblMetazoa"/>
        </authorList>
    </citation>
    <scope>IDENTIFICATION</scope>
</reference>
<dbReference type="InterPro" id="IPR016159">
    <property type="entry name" value="Cullin_repeat-like_dom_sf"/>
</dbReference>
<dbReference type="GO" id="GO:0006511">
    <property type="term" value="P:ubiquitin-dependent protein catabolic process"/>
    <property type="evidence" value="ECO:0007669"/>
    <property type="project" value="InterPro"/>
</dbReference>
<dbReference type="InterPro" id="IPR036390">
    <property type="entry name" value="WH_DNA-bd_sf"/>
</dbReference>
<proteinExistence type="inferred from homology"/>
<dbReference type="Proteomes" id="UP000014500">
    <property type="component" value="Unassembled WGS sequence"/>
</dbReference>
<dbReference type="SMART" id="SM00884">
    <property type="entry name" value="Cullin_Nedd8"/>
    <property type="match status" value="1"/>
</dbReference>
<dbReference type="InterPro" id="IPR036388">
    <property type="entry name" value="WH-like_DNA-bd_sf"/>
</dbReference>
<dbReference type="SMART" id="SM00182">
    <property type="entry name" value="CULLIN"/>
    <property type="match status" value="1"/>
</dbReference>
<evidence type="ECO:0000256" key="3">
    <source>
        <dbReference type="ARBA" id="ARBA00022499"/>
    </source>
</evidence>
<evidence type="ECO:0000256" key="2">
    <source>
        <dbReference type="ARBA" id="ARBA00006019"/>
    </source>
</evidence>
<evidence type="ECO:0000256" key="7">
    <source>
        <dbReference type="PROSITE-ProRule" id="PRU00330"/>
    </source>
</evidence>
<accession>T1IZJ6</accession>
<evidence type="ECO:0000256" key="6">
    <source>
        <dbReference type="ARBA" id="ARBA00040451"/>
    </source>
</evidence>
<dbReference type="Pfam" id="PF10557">
    <property type="entry name" value="Cullin_Nedd8"/>
    <property type="match status" value="1"/>
</dbReference>
<dbReference type="InterPro" id="IPR036317">
    <property type="entry name" value="Cullin_homology_sf"/>
</dbReference>
<organism evidence="10 11">
    <name type="scientific">Strigamia maritima</name>
    <name type="common">European centipede</name>
    <name type="synonym">Geophilus maritimus</name>
    <dbReference type="NCBI Taxonomy" id="126957"/>
    <lineage>
        <taxon>Eukaryota</taxon>
        <taxon>Metazoa</taxon>
        <taxon>Ecdysozoa</taxon>
        <taxon>Arthropoda</taxon>
        <taxon>Myriapoda</taxon>
        <taxon>Chilopoda</taxon>
        <taxon>Pleurostigmophora</taxon>
        <taxon>Geophilomorpha</taxon>
        <taxon>Linotaeniidae</taxon>
        <taxon>Strigamia</taxon>
    </lineage>
</organism>
<dbReference type="Pfam" id="PF00888">
    <property type="entry name" value="Cullin"/>
    <property type="match status" value="1"/>
</dbReference>
<sequence>MLLTWNRLIFSDVSRRVQNMKLIEIERNGMCDPQLLIGIRDSYLKLCTDKIEKLSMYRNLFENIYIDATKVFYRTKAPEYLMENGVENYMKFAESKLHEEDDRTAKFLISDSQRAMKKICGDLLVLPFKNNFLFAFAGMIKRNEVENLHRFYRLFRFMGQNLDEMYAIILGISEDVIVTSCLTDMIATAQTIVQDSEKYVNQLIDLFNRFSELVRKAFGNDPRFLTCRDKSFKKVINDKTIFKLELAVKNKIQAESKCPELLANFCDMLLRKTKLSKKLTSAEIESKLKDVILLLKYVENKDVFMRYYKSHLTRRLILETSADSEIDENMVIWLRDSGMSAEYMLKMEQMFQDLQVSHVFNQVFKEQNSAVKDSTNNIKILNSAAWARASDKISVSLPLELEDYISQVESFYLKKYSGRKLIWHHQMSNGTVSFLNSIGRFDLDVTTFQMSVLFAWNQRPNERISFGDLLLATELSDSELRKTMWSLVSIVSMVKRSVVLCHPEVKSPAEFNNDTCYWVNDEFGLVKNGKVQKRGKINLIGRLQLSTEKSKQVDNEAIVQLREFRLQEAIVRISKEKKSIRSVQLQSELIGVLKNLFLPTQRMIKEQIEWLIENNYLCRDKQDFNLLSYVA</sequence>
<dbReference type="Gene3D" id="1.10.10.10">
    <property type="entry name" value="Winged helix-like DNA-binding domain superfamily/Winged helix DNA-binding domain"/>
    <property type="match status" value="1"/>
</dbReference>